<evidence type="ECO:0000313" key="1">
    <source>
        <dbReference type="EMBL" id="TMM57106.1"/>
    </source>
</evidence>
<dbReference type="OrthoDB" id="1062680at2"/>
<dbReference type="AlphaFoldDB" id="A0A5S3PQT6"/>
<dbReference type="EMBL" id="VATY01000002">
    <property type="protein sequence ID" value="TMM57106.1"/>
    <property type="molecule type" value="Genomic_DNA"/>
</dbReference>
<reference evidence="1 2" key="1">
    <citation type="submission" date="2019-05" db="EMBL/GenBank/DDBJ databases">
        <authorList>
            <person name="Zhang J.-Y."/>
            <person name="Feg X."/>
            <person name="Du Z.-J."/>
        </authorList>
    </citation>
    <scope>NUCLEOTIDE SEQUENCE [LARGE SCALE GENOMIC DNA]</scope>
    <source>
        <strain evidence="1 2">RZ26</strain>
    </source>
</reference>
<gene>
    <name evidence="1" type="ORF">FEE95_11485</name>
</gene>
<keyword evidence="2" id="KW-1185">Reference proteome</keyword>
<sequence length="436" mass="49363">MKRYFMYLGGLLSLSACVESFDFETRESSGILVVEATITDKVDTQLVVLSRSANLEKVNIPERDSLDVRGSFEASVFERTNPEGGASVKIVSQSGIEFSFNERGDGVYESLNEFGLEASMQYQLQITTRNGETYESEFRGLSGKSRIDNIYAERGFNAQGEEGMLIFADGTNTTSESDYFRYSYEETYKIIAPTWTSMEFEVLQEELETINDTVVLYPKVRLVERSEEEQICYTTKRSQEINLASTLTSDASDIKRHVVRFINRNDPMLSHRYSILLKQFVVDNNAHSYYTSLLDFSQQENVFTEIQPGFLEGNLKRTDIDEGKVIGYFEVASIAEKRFFFNYEDFFPNEELPPYFGDINCGRFISPALGDPELDGPQPLGCPGPTLVFDILSGRLEYATVNADPGDCEGPYFMTFQACGDCTVFGSNIKPDFWED</sequence>
<comment type="caution">
    <text evidence="1">The sequence shown here is derived from an EMBL/GenBank/DDBJ whole genome shotgun (WGS) entry which is preliminary data.</text>
</comment>
<dbReference type="PROSITE" id="PS51257">
    <property type="entry name" value="PROKAR_LIPOPROTEIN"/>
    <property type="match status" value="1"/>
</dbReference>
<dbReference type="Pfam" id="PF14054">
    <property type="entry name" value="DUF4249"/>
    <property type="match status" value="1"/>
</dbReference>
<dbReference type="InterPro" id="IPR025345">
    <property type="entry name" value="DUF4249"/>
</dbReference>
<organism evidence="1 2">
    <name type="scientific">Maribacter algarum</name>
    <name type="common">ex Zhang et al. 2020</name>
    <dbReference type="NCBI Taxonomy" id="2578118"/>
    <lineage>
        <taxon>Bacteria</taxon>
        <taxon>Pseudomonadati</taxon>
        <taxon>Bacteroidota</taxon>
        <taxon>Flavobacteriia</taxon>
        <taxon>Flavobacteriales</taxon>
        <taxon>Flavobacteriaceae</taxon>
        <taxon>Maribacter</taxon>
    </lineage>
</organism>
<dbReference type="RefSeq" id="WP_138658088.1">
    <property type="nucleotide sequence ID" value="NZ_VATY01000002.1"/>
</dbReference>
<name>A0A5S3PQT6_9FLAO</name>
<proteinExistence type="predicted"/>
<protein>
    <submittedName>
        <fullName evidence="1">DUF4249 family protein</fullName>
    </submittedName>
</protein>
<dbReference type="Proteomes" id="UP000310314">
    <property type="component" value="Unassembled WGS sequence"/>
</dbReference>
<evidence type="ECO:0000313" key="2">
    <source>
        <dbReference type="Proteomes" id="UP000310314"/>
    </source>
</evidence>
<accession>A0A5S3PQT6</accession>